<accession>A0AB34JAI3</accession>
<organism evidence="3 4">
    <name type="scientific">Prymnesium parvum</name>
    <name type="common">Toxic golden alga</name>
    <dbReference type="NCBI Taxonomy" id="97485"/>
    <lineage>
        <taxon>Eukaryota</taxon>
        <taxon>Haptista</taxon>
        <taxon>Haptophyta</taxon>
        <taxon>Prymnesiophyceae</taxon>
        <taxon>Prymnesiales</taxon>
        <taxon>Prymnesiaceae</taxon>
        <taxon>Prymnesium</taxon>
    </lineage>
</organism>
<evidence type="ECO:0000313" key="4">
    <source>
        <dbReference type="Proteomes" id="UP001515480"/>
    </source>
</evidence>
<dbReference type="Proteomes" id="UP001515480">
    <property type="component" value="Unassembled WGS sequence"/>
</dbReference>
<feature type="signal peptide" evidence="1">
    <location>
        <begin position="1"/>
        <end position="21"/>
    </location>
</feature>
<sequence length="342" mass="37573">MWRTALIGSCLCFAAPSAADAKIPRAVVINLPKHEKRLEGVKASLNAAGVPFKRMDAVMGKALSVEERKACVSFLGRLLMTPGMIGCFLSHVKCWKECVAQSEPLIVFEDDVVVSPDFCDKLNAAMEHLPDDWDVLLLGAVGAVSPKYYHINFMHALLAGGLRWPRWHAEDVHEPMRPFGTHAYLVSARGAAKLLQKCPKVNYHVDVVAWGLRSLRLYAIHPLLAKQTHEDTTIGGLSDRSWCPQFIIDPYTGADFAWAWNAPLIKIGGEKGVLATSGRATAVALLGFAISATTKSMTALRITLGYIASMYLTVRALLTFNGRDWFKKQQLNPSESTKRAAV</sequence>
<evidence type="ECO:0000256" key="1">
    <source>
        <dbReference type="SAM" id="SignalP"/>
    </source>
</evidence>
<protein>
    <recommendedName>
        <fullName evidence="2">Glycosyl transferase family 25 domain-containing protein</fullName>
    </recommendedName>
</protein>
<name>A0AB34JAI3_PRYPA</name>
<proteinExistence type="predicted"/>
<dbReference type="AlphaFoldDB" id="A0AB34JAI3"/>
<feature type="chain" id="PRO_5044316368" description="Glycosyl transferase family 25 domain-containing protein" evidence="1">
    <location>
        <begin position="22"/>
        <end position="342"/>
    </location>
</feature>
<comment type="caution">
    <text evidence="3">The sequence shown here is derived from an EMBL/GenBank/DDBJ whole genome shotgun (WGS) entry which is preliminary data.</text>
</comment>
<dbReference type="EMBL" id="JBGBPQ010000010">
    <property type="protein sequence ID" value="KAL1518849.1"/>
    <property type="molecule type" value="Genomic_DNA"/>
</dbReference>
<evidence type="ECO:0000259" key="2">
    <source>
        <dbReference type="Pfam" id="PF01755"/>
    </source>
</evidence>
<dbReference type="Pfam" id="PF01755">
    <property type="entry name" value="Glyco_transf_25"/>
    <property type="match status" value="1"/>
</dbReference>
<dbReference type="InterPro" id="IPR002654">
    <property type="entry name" value="Glyco_trans_25"/>
</dbReference>
<feature type="domain" description="Glycosyl transferase family 25" evidence="2">
    <location>
        <begin position="27"/>
        <end position="208"/>
    </location>
</feature>
<dbReference type="CDD" id="cd06532">
    <property type="entry name" value="Glyco_transf_25"/>
    <property type="match status" value="1"/>
</dbReference>
<evidence type="ECO:0000313" key="3">
    <source>
        <dbReference type="EMBL" id="KAL1518849.1"/>
    </source>
</evidence>
<reference evidence="3 4" key="1">
    <citation type="journal article" date="2024" name="Science">
        <title>Giant polyketide synthase enzymes in the biosynthesis of giant marine polyether toxins.</title>
        <authorList>
            <person name="Fallon T.R."/>
            <person name="Shende V.V."/>
            <person name="Wierzbicki I.H."/>
            <person name="Pendleton A.L."/>
            <person name="Watervoot N.F."/>
            <person name="Auber R.P."/>
            <person name="Gonzalez D.J."/>
            <person name="Wisecaver J.H."/>
            <person name="Moore B.S."/>
        </authorList>
    </citation>
    <scope>NUCLEOTIDE SEQUENCE [LARGE SCALE GENOMIC DNA]</scope>
    <source>
        <strain evidence="3 4">12B1</strain>
    </source>
</reference>
<keyword evidence="1" id="KW-0732">Signal</keyword>
<gene>
    <name evidence="3" type="ORF">AB1Y20_003126</name>
</gene>
<keyword evidence="4" id="KW-1185">Reference proteome</keyword>